<dbReference type="GO" id="GO:0015035">
    <property type="term" value="F:protein-disulfide reductase activity"/>
    <property type="evidence" value="ECO:0007669"/>
    <property type="project" value="UniProtKB-UniRule"/>
</dbReference>
<evidence type="ECO:0000256" key="2">
    <source>
        <dbReference type="ARBA" id="ARBA00020570"/>
    </source>
</evidence>
<protein>
    <recommendedName>
        <fullName evidence="2 7">Thioredoxin</fullName>
    </recommendedName>
</protein>
<dbReference type="PANTHER" id="PTHR45663:SF11">
    <property type="entry name" value="GEO12009P1"/>
    <property type="match status" value="1"/>
</dbReference>
<reference evidence="12 13" key="1">
    <citation type="submission" date="2018-11" db="EMBL/GenBank/DDBJ databases">
        <title>Genomic Encyclopedia of Type Strains, Phase IV (KMG-IV): sequencing the most valuable type-strain genomes for metagenomic binning, comparative biology and taxonomic classification.</title>
        <authorList>
            <person name="Goeker M."/>
        </authorList>
    </citation>
    <scope>NUCLEOTIDE SEQUENCE [LARGE SCALE GENOMIC DNA]</scope>
    <source>
        <strain evidence="12 13">DSM 26537</strain>
    </source>
</reference>
<feature type="site" description="Deprotonates C-terminal active site Cys" evidence="9">
    <location>
        <position position="25"/>
    </location>
</feature>
<keyword evidence="13" id="KW-1185">Reference proteome</keyword>
<dbReference type="InterPro" id="IPR036249">
    <property type="entry name" value="Thioredoxin-like_sf"/>
</dbReference>
<feature type="domain" description="Thioredoxin" evidence="11">
    <location>
        <begin position="1"/>
        <end position="103"/>
    </location>
</feature>
<dbReference type="PROSITE" id="PS51352">
    <property type="entry name" value="THIOREDOXIN_2"/>
    <property type="match status" value="1"/>
</dbReference>
<evidence type="ECO:0000256" key="10">
    <source>
        <dbReference type="PIRSR" id="PIRSR000077-4"/>
    </source>
</evidence>
<evidence type="ECO:0000313" key="13">
    <source>
        <dbReference type="Proteomes" id="UP000273083"/>
    </source>
</evidence>
<keyword evidence="5 10" id="KW-1015">Disulfide bond</keyword>
<dbReference type="NCBIfam" id="TIGR01068">
    <property type="entry name" value="thioredoxin"/>
    <property type="match status" value="1"/>
</dbReference>
<feature type="site" description="Contributes to redox potential value" evidence="9">
    <location>
        <position position="32"/>
    </location>
</feature>
<feature type="site" description="Contributes to redox potential value" evidence="9">
    <location>
        <position position="33"/>
    </location>
</feature>
<dbReference type="EMBL" id="RJVG01000007">
    <property type="protein sequence ID" value="ROR27199.1"/>
    <property type="molecule type" value="Genomic_DNA"/>
</dbReference>
<keyword evidence="3" id="KW-0813">Transport</keyword>
<dbReference type="Gene3D" id="3.40.30.10">
    <property type="entry name" value="Glutaredoxin"/>
    <property type="match status" value="1"/>
</dbReference>
<comment type="similarity">
    <text evidence="1 8">Belongs to the thioredoxin family.</text>
</comment>
<evidence type="ECO:0000256" key="5">
    <source>
        <dbReference type="ARBA" id="ARBA00023157"/>
    </source>
</evidence>
<dbReference type="PANTHER" id="PTHR45663">
    <property type="entry name" value="GEO12009P1"/>
    <property type="match status" value="1"/>
</dbReference>
<evidence type="ECO:0000259" key="11">
    <source>
        <dbReference type="PROSITE" id="PS51352"/>
    </source>
</evidence>
<evidence type="ECO:0000256" key="4">
    <source>
        <dbReference type="ARBA" id="ARBA00022982"/>
    </source>
</evidence>
<keyword evidence="4" id="KW-0249">Electron transport</keyword>
<dbReference type="GO" id="GO:0005829">
    <property type="term" value="C:cytosol"/>
    <property type="evidence" value="ECO:0007669"/>
    <property type="project" value="TreeGrafter"/>
</dbReference>
<dbReference type="OrthoDB" id="9790390at2"/>
<evidence type="ECO:0000313" key="12">
    <source>
        <dbReference type="EMBL" id="ROR27199.1"/>
    </source>
</evidence>
<dbReference type="CDD" id="cd02947">
    <property type="entry name" value="TRX_family"/>
    <property type="match status" value="1"/>
</dbReference>
<dbReference type="AlphaFoldDB" id="A0A3N1XKF6"/>
<accession>A0A3N1XKF6</accession>
<feature type="disulfide bond" description="Redox-active" evidence="10">
    <location>
        <begin position="31"/>
        <end position="34"/>
    </location>
</feature>
<dbReference type="Proteomes" id="UP000273083">
    <property type="component" value="Unassembled WGS sequence"/>
</dbReference>
<dbReference type="Pfam" id="PF00085">
    <property type="entry name" value="Thioredoxin"/>
    <property type="match status" value="1"/>
</dbReference>
<feature type="active site" description="Nucleophile" evidence="9">
    <location>
        <position position="31"/>
    </location>
</feature>
<organism evidence="12 13">
    <name type="scientific">Mobilisporobacter senegalensis</name>
    <dbReference type="NCBI Taxonomy" id="1329262"/>
    <lineage>
        <taxon>Bacteria</taxon>
        <taxon>Bacillati</taxon>
        <taxon>Bacillota</taxon>
        <taxon>Clostridia</taxon>
        <taxon>Lachnospirales</taxon>
        <taxon>Lachnospiraceae</taxon>
        <taxon>Mobilisporobacter</taxon>
    </lineage>
</organism>
<dbReference type="InterPro" id="IPR005746">
    <property type="entry name" value="Thioredoxin"/>
</dbReference>
<evidence type="ECO:0000256" key="7">
    <source>
        <dbReference type="NCBIfam" id="TIGR01068"/>
    </source>
</evidence>
<feature type="active site" description="Nucleophile" evidence="9">
    <location>
        <position position="34"/>
    </location>
</feature>
<evidence type="ECO:0000256" key="8">
    <source>
        <dbReference type="PIRNR" id="PIRNR000077"/>
    </source>
</evidence>
<dbReference type="PROSITE" id="PS00194">
    <property type="entry name" value="THIOREDOXIN_1"/>
    <property type="match status" value="1"/>
</dbReference>
<keyword evidence="6 10" id="KW-0676">Redox-active center</keyword>
<dbReference type="InterPro" id="IPR013766">
    <property type="entry name" value="Thioredoxin_domain"/>
</dbReference>
<dbReference type="PRINTS" id="PR00421">
    <property type="entry name" value="THIOREDOXIN"/>
</dbReference>
<dbReference type="InterPro" id="IPR017937">
    <property type="entry name" value="Thioredoxin_CS"/>
</dbReference>
<gene>
    <name evidence="12" type="ORF">EDD66_107113</name>
</gene>
<dbReference type="FunFam" id="3.40.30.10:FF:000001">
    <property type="entry name" value="Thioredoxin"/>
    <property type="match status" value="1"/>
</dbReference>
<sequence length="103" mass="11342">MSVLTITKENFESEVLKSKKPVLLDFWATWCGPCRMVSPVVDEIAGEMHDIKVGKINVDEQHELAAKFKVMSIPTLVVMKEGKVVQSSVGAKPKASILDMLNA</sequence>
<evidence type="ECO:0000256" key="3">
    <source>
        <dbReference type="ARBA" id="ARBA00022448"/>
    </source>
</evidence>
<proteinExistence type="inferred from homology"/>
<dbReference type="GO" id="GO:0045454">
    <property type="term" value="P:cell redox homeostasis"/>
    <property type="evidence" value="ECO:0007669"/>
    <property type="project" value="TreeGrafter"/>
</dbReference>
<evidence type="ECO:0000256" key="1">
    <source>
        <dbReference type="ARBA" id="ARBA00008987"/>
    </source>
</evidence>
<dbReference type="SUPFAM" id="SSF52833">
    <property type="entry name" value="Thioredoxin-like"/>
    <property type="match status" value="1"/>
</dbReference>
<evidence type="ECO:0000256" key="6">
    <source>
        <dbReference type="ARBA" id="ARBA00023284"/>
    </source>
</evidence>
<evidence type="ECO:0000256" key="9">
    <source>
        <dbReference type="PIRSR" id="PIRSR000077-1"/>
    </source>
</evidence>
<comment type="caution">
    <text evidence="12">The sequence shown here is derived from an EMBL/GenBank/DDBJ whole genome shotgun (WGS) entry which is preliminary data.</text>
</comment>
<name>A0A3N1XKF6_9FIRM</name>
<dbReference type="PIRSF" id="PIRSF000077">
    <property type="entry name" value="Thioredoxin"/>
    <property type="match status" value="1"/>
</dbReference>